<evidence type="ECO:0000313" key="2">
    <source>
        <dbReference type="Proteomes" id="UP001384579"/>
    </source>
</evidence>
<sequence>MFGCQQNLISPNNDLKAILEFLCSESSKLTNCGIYYARQMYFKTGKIPSRADLHKVLGTENRNLHYKAFYSDTAQQILTTVAESFKSYIGLLKGIKE</sequence>
<keyword evidence="1" id="KW-0540">Nuclease</keyword>
<feature type="non-terminal residue" evidence="1">
    <location>
        <position position="97"/>
    </location>
</feature>
<keyword evidence="1" id="KW-0378">Hydrolase</keyword>
<dbReference type="Proteomes" id="UP001384579">
    <property type="component" value="Unassembled WGS sequence"/>
</dbReference>
<keyword evidence="1" id="KW-0255">Endonuclease</keyword>
<dbReference type="EMBL" id="JBBLXS010001321">
    <property type="protein sequence ID" value="MEK0189514.1"/>
    <property type="molecule type" value="Genomic_DNA"/>
</dbReference>
<name>A0ABU8YYK3_9CYAN</name>
<comment type="caution">
    <text evidence="1">The sequence shown here is derived from an EMBL/GenBank/DDBJ whole genome shotgun (WGS) entry which is preliminary data.</text>
</comment>
<organism evidence="1 2">
    <name type="scientific">Microcoleus anatoxicus PTRS2</name>
    <dbReference type="NCBI Taxonomy" id="2705321"/>
    <lineage>
        <taxon>Bacteria</taxon>
        <taxon>Bacillati</taxon>
        <taxon>Cyanobacteriota</taxon>
        <taxon>Cyanophyceae</taxon>
        <taxon>Oscillatoriophycideae</taxon>
        <taxon>Oscillatoriales</taxon>
        <taxon>Microcoleaceae</taxon>
        <taxon>Microcoleus</taxon>
        <taxon>Microcoleus anatoxicus</taxon>
    </lineage>
</organism>
<evidence type="ECO:0000313" key="1">
    <source>
        <dbReference type="EMBL" id="MEK0189514.1"/>
    </source>
</evidence>
<keyword evidence="2" id="KW-1185">Reference proteome</keyword>
<protein>
    <submittedName>
        <fullName evidence="1">RNA-guided endonuclease TnpB family protein</fullName>
    </submittedName>
</protein>
<reference evidence="1 2" key="1">
    <citation type="journal article" date="2020" name="Harmful Algae">
        <title>Molecular and morphological characterization of a novel dihydroanatoxin-a producing Microcoleus species (cyanobacteria) from the Russian River, California, USA.</title>
        <authorList>
            <person name="Conklin K.Y."/>
            <person name="Stancheva R."/>
            <person name="Otten T.G."/>
            <person name="Fadness R."/>
            <person name="Boyer G.L."/>
            <person name="Read B."/>
            <person name="Zhang X."/>
            <person name="Sheath R.G."/>
        </authorList>
    </citation>
    <scope>NUCLEOTIDE SEQUENCE [LARGE SCALE GENOMIC DNA]</scope>
    <source>
        <strain evidence="1 2">PTRS2</strain>
    </source>
</reference>
<accession>A0ABU8YYK3</accession>
<proteinExistence type="predicted"/>
<gene>
    <name evidence="1" type="ORF">WMG39_32420</name>
</gene>
<dbReference type="GO" id="GO:0004519">
    <property type="term" value="F:endonuclease activity"/>
    <property type="evidence" value="ECO:0007669"/>
    <property type="project" value="UniProtKB-KW"/>
</dbReference>